<reference evidence="2 3" key="1">
    <citation type="journal article" date="2019" name="Sci. Rep.">
        <title>Orb-weaving spider Araneus ventricosus genome elucidates the spidroin gene catalogue.</title>
        <authorList>
            <person name="Kono N."/>
            <person name="Nakamura H."/>
            <person name="Ohtoshi R."/>
            <person name="Moran D.A.P."/>
            <person name="Shinohara A."/>
            <person name="Yoshida Y."/>
            <person name="Fujiwara M."/>
            <person name="Mori M."/>
            <person name="Tomita M."/>
            <person name="Arakawa K."/>
        </authorList>
    </citation>
    <scope>NUCLEOTIDE SEQUENCE [LARGE SCALE GENOMIC DNA]</scope>
</reference>
<feature type="region of interest" description="Disordered" evidence="1">
    <location>
        <begin position="1"/>
        <end position="46"/>
    </location>
</feature>
<dbReference type="Proteomes" id="UP000499080">
    <property type="component" value="Unassembled WGS sequence"/>
</dbReference>
<proteinExistence type="predicted"/>
<sequence length="46" mass="5414">MSKRPSGATRIERSTENVESFRQAELRRPSRSTQKYSFEHDLSNRS</sequence>
<evidence type="ECO:0000313" key="2">
    <source>
        <dbReference type="EMBL" id="GBN51330.1"/>
    </source>
</evidence>
<organism evidence="2 3">
    <name type="scientific">Araneus ventricosus</name>
    <name type="common">Orbweaver spider</name>
    <name type="synonym">Epeira ventricosa</name>
    <dbReference type="NCBI Taxonomy" id="182803"/>
    <lineage>
        <taxon>Eukaryota</taxon>
        <taxon>Metazoa</taxon>
        <taxon>Ecdysozoa</taxon>
        <taxon>Arthropoda</taxon>
        <taxon>Chelicerata</taxon>
        <taxon>Arachnida</taxon>
        <taxon>Araneae</taxon>
        <taxon>Araneomorphae</taxon>
        <taxon>Entelegynae</taxon>
        <taxon>Araneoidea</taxon>
        <taxon>Araneidae</taxon>
        <taxon>Araneus</taxon>
    </lineage>
</organism>
<accession>A0A4Y2PLE2</accession>
<feature type="non-terminal residue" evidence="2">
    <location>
        <position position="46"/>
    </location>
</feature>
<name>A0A4Y2PLE2_ARAVE</name>
<dbReference type="EMBL" id="BGPR01293645">
    <property type="protein sequence ID" value="GBN51330.1"/>
    <property type="molecule type" value="Genomic_DNA"/>
</dbReference>
<evidence type="ECO:0000256" key="1">
    <source>
        <dbReference type="SAM" id="MobiDB-lite"/>
    </source>
</evidence>
<protein>
    <submittedName>
        <fullName evidence="2">Uncharacterized protein</fullName>
    </submittedName>
</protein>
<gene>
    <name evidence="2" type="ORF">AVEN_103850_1</name>
</gene>
<keyword evidence="3" id="KW-1185">Reference proteome</keyword>
<evidence type="ECO:0000313" key="3">
    <source>
        <dbReference type="Proteomes" id="UP000499080"/>
    </source>
</evidence>
<feature type="compositionally biased region" description="Basic and acidic residues" evidence="1">
    <location>
        <begin position="37"/>
        <end position="46"/>
    </location>
</feature>
<comment type="caution">
    <text evidence="2">The sequence shown here is derived from an EMBL/GenBank/DDBJ whole genome shotgun (WGS) entry which is preliminary data.</text>
</comment>
<dbReference type="AlphaFoldDB" id="A0A4Y2PLE2"/>